<dbReference type="VEuPathDB" id="VectorBase:AQUA007017"/>
<dbReference type="GO" id="GO:0008250">
    <property type="term" value="C:oligosaccharyltransferase complex"/>
    <property type="evidence" value="ECO:0007669"/>
    <property type="project" value="UniProtKB-UniRule"/>
</dbReference>
<evidence type="ECO:0000313" key="13">
    <source>
        <dbReference type="Proteomes" id="UP000076407"/>
    </source>
</evidence>
<dbReference type="UniPathway" id="UPA00378"/>
<evidence type="ECO:0000256" key="9">
    <source>
        <dbReference type="ARBA" id="ARBA00022989"/>
    </source>
</evidence>
<comment type="subunit">
    <text evidence="11">Component of the oligosaccharyltransferase (OST) complex.</text>
</comment>
<evidence type="ECO:0000256" key="10">
    <source>
        <dbReference type="ARBA" id="ARBA00023136"/>
    </source>
</evidence>
<comment type="subcellular location">
    <subcellularLocation>
        <location evidence="2 11">Endoplasmic reticulum membrane</location>
        <topology evidence="2 11">Single-pass type I membrane protein</topology>
    </subcellularLocation>
</comment>
<sequence>RERSIRSNLQYRTRGGERFRHSEQRITKLINWQRQRSNSRKPDRSLAAETRFSCGKMVKLVLVVCGIAAVLGGAFVQAAIDMEIENRAVDRTIDLTSQLVKISYKITLEHKSKLPISTYLFVVPEVDREKLSFISAKDSSKKELKLTETTTPKGVTFSMTLPAGASNPVVYIETVFTKSLKPFPSSITQSERQLVQYFGNVYFYSPYPTVTQKTTVHLSSRNVESYTQFKPSAQSDSTVTYGPYDNVAAFSHEPMTIHFENFTPFLTVTRLERTIEVSHWGNIAVEETIDIVHSGATLKGAFSRYDYQKDARSNQPSVKSYKTLLPASATGVYYRDTNGNISTSALRTLKDAVELDLRPRFPLFGGWRTHYTLGYNVPSFEYLFQNGDNFLLKMRVIDHIFDDMMIDEVVTKVILPEGANNIKLIAPYSIQRHPDTLHYTYLDTFGRPVISFSKRNLVENHINDFDLKYNFSRVMMLQEPLLVVGFLYVLFLFVIIWMRLDFSIIKDKEPHQHKD</sequence>
<evidence type="ECO:0000256" key="5">
    <source>
        <dbReference type="ARBA" id="ARBA00017611"/>
    </source>
</evidence>
<evidence type="ECO:0000256" key="7">
    <source>
        <dbReference type="ARBA" id="ARBA00022729"/>
    </source>
</evidence>
<keyword evidence="9 11" id="KW-1133">Transmembrane helix</keyword>
<evidence type="ECO:0000256" key="3">
    <source>
        <dbReference type="ARBA" id="ARBA00004922"/>
    </source>
</evidence>
<dbReference type="PANTHER" id="PTHR21049">
    <property type="entry name" value="RIBOPHORIN I"/>
    <property type="match status" value="1"/>
</dbReference>
<keyword evidence="6 11" id="KW-0812">Transmembrane</keyword>
<proteinExistence type="inferred from homology"/>
<evidence type="ECO:0000256" key="4">
    <source>
        <dbReference type="ARBA" id="ARBA00008905"/>
    </source>
</evidence>
<dbReference type="Pfam" id="PF04597">
    <property type="entry name" value="Ribophorin_I"/>
    <property type="match status" value="1"/>
</dbReference>
<keyword evidence="7" id="KW-0732">Signal</keyword>
<feature type="transmembrane region" description="Helical" evidence="11">
    <location>
        <begin position="60"/>
        <end position="80"/>
    </location>
</feature>
<evidence type="ECO:0000256" key="11">
    <source>
        <dbReference type="RuleBase" id="RU361143"/>
    </source>
</evidence>
<reference evidence="12" key="1">
    <citation type="submission" date="2020-05" db="UniProtKB">
        <authorList>
            <consortium name="EnsemblMetazoa"/>
        </authorList>
    </citation>
    <scope>IDENTIFICATION</scope>
    <source>
        <strain evidence="12">SANGQUA</strain>
    </source>
</reference>
<accession>A0A182XB20</accession>
<organism evidence="12 13">
    <name type="scientific">Anopheles quadriannulatus</name>
    <name type="common">Mosquito</name>
    <dbReference type="NCBI Taxonomy" id="34691"/>
    <lineage>
        <taxon>Eukaryota</taxon>
        <taxon>Metazoa</taxon>
        <taxon>Ecdysozoa</taxon>
        <taxon>Arthropoda</taxon>
        <taxon>Hexapoda</taxon>
        <taxon>Insecta</taxon>
        <taxon>Pterygota</taxon>
        <taxon>Neoptera</taxon>
        <taxon>Endopterygota</taxon>
        <taxon>Diptera</taxon>
        <taxon>Nematocera</taxon>
        <taxon>Culicoidea</taxon>
        <taxon>Culicidae</taxon>
        <taxon>Anophelinae</taxon>
        <taxon>Anopheles</taxon>
    </lineage>
</organism>
<name>A0A182XB20_ANOQN</name>
<dbReference type="AlphaFoldDB" id="A0A182XB20"/>
<evidence type="ECO:0000256" key="8">
    <source>
        <dbReference type="ARBA" id="ARBA00022824"/>
    </source>
</evidence>
<comment type="function">
    <text evidence="1 11">Subunit of the oligosaccharyl transferase (OST) complex that catalyzes the initial transfer of a defined glycan (Glc(3)Man(9)GlcNAc(2) in eukaryotes) from the lipid carrier dolichol-pyrophosphate to an asparagine residue within an Asn-X-Ser/Thr consensus motif in nascent polypeptide chains, the first step in protein N-glycosylation. N-glycosylation occurs cotranslationally and the complex associates with the Sec61 complex at the channel-forming translocon complex that mediates protein translocation across the endoplasmic reticulum (ER). All subunits are required for a maximal enzyme activity.</text>
</comment>
<keyword evidence="10 11" id="KW-0472">Membrane</keyword>
<comment type="caution">
    <text evidence="11">Lacks conserved residue(s) required for the propagation of feature annotation.</text>
</comment>
<evidence type="ECO:0000256" key="6">
    <source>
        <dbReference type="ARBA" id="ARBA00022692"/>
    </source>
</evidence>
<comment type="similarity">
    <text evidence="4 11">Belongs to the OST1 family.</text>
</comment>
<dbReference type="InterPro" id="IPR007676">
    <property type="entry name" value="Ribophorin_I"/>
</dbReference>
<keyword evidence="13" id="KW-1185">Reference proteome</keyword>
<dbReference type="Proteomes" id="UP000076407">
    <property type="component" value="Unassembled WGS sequence"/>
</dbReference>
<dbReference type="STRING" id="34691.A0A182XB20"/>
<comment type="pathway">
    <text evidence="3 11">Protein modification; protein glycosylation.</text>
</comment>
<evidence type="ECO:0000313" key="12">
    <source>
        <dbReference type="EnsemblMetazoa" id="AQUA007017-PA"/>
    </source>
</evidence>
<evidence type="ECO:0000256" key="1">
    <source>
        <dbReference type="ARBA" id="ARBA00002791"/>
    </source>
</evidence>
<keyword evidence="8 11" id="KW-0256">Endoplasmic reticulum</keyword>
<evidence type="ECO:0000256" key="2">
    <source>
        <dbReference type="ARBA" id="ARBA00004115"/>
    </source>
</evidence>
<dbReference type="GO" id="GO:0018279">
    <property type="term" value="P:protein N-linked glycosylation via asparagine"/>
    <property type="evidence" value="ECO:0007669"/>
    <property type="project" value="TreeGrafter"/>
</dbReference>
<feature type="transmembrane region" description="Helical" evidence="11">
    <location>
        <begin position="481"/>
        <end position="500"/>
    </location>
</feature>
<protein>
    <recommendedName>
        <fullName evidence="5 11">Dolichyl-diphosphooligosaccharide--protein glycosyltransferase subunit 1</fullName>
    </recommendedName>
</protein>
<dbReference type="EnsemblMetazoa" id="AQUA007017-RA">
    <property type="protein sequence ID" value="AQUA007017-PA"/>
    <property type="gene ID" value="AQUA007017"/>
</dbReference>
<dbReference type="PANTHER" id="PTHR21049:SF0">
    <property type="entry name" value="DOLICHYL-DIPHOSPHOOLIGOSACCHARIDE--PROTEIN GLYCOSYLTRANSFERASE SUBUNIT 1"/>
    <property type="match status" value="1"/>
</dbReference>